<proteinExistence type="predicted"/>
<evidence type="ECO:0000313" key="4">
    <source>
        <dbReference type="Proteomes" id="UP000702954"/>
    </source>
</evidence>
<evidence type="ECO:0000313" key="3">
    <source>
        <dbReference type="Proteomes" id="UP000294613"/>
    </source>
</evidence>
<dbReference type="Proteomes" id="UP000702954">
    <property type="component" value="Unassembled WGS sequence"/>
</dbReference>
<dbReference type="RefSeq" id="WP_165851629.1">
    <property type="nucleotide sequence ID" value="NZ_BHEO01000008.1"/>
</dbReference>
<accession>A0A4R3JHR3</accession>
<dbReference type="EMBL" id="SLZV01000022">
    <property type="protein sequence ID" value="TCS65522.1"/>
    <property type="molecule type" value="Genomic_DNA"/>
</dbReference>
<reference evidence="2 3" key="2">
    <citation type="submission" date="2019-03" db="EMBL/GenBank/DDBJ databases">
        <title>Genomic Encyclopedia of Type Strains, Phase IV (KMG-IV): sequencing the most valuable type-strain genomes for metagenomic binning, comparative biology and taxonomic classification.</title>
        <authorList>
            <person name="Goeker M."/>
        </authorList>
    </citation>
    <scope>NUCLEOTIDE SEQUENCE [LARGE SCALE GENOMIC DNA]</scope>
    <source>
        <strain evidence="2 3">DSM 103426</strain>
    </source>
</reference>
<dbReference type="AlphaFoldDB" id="A0A4R3JHR3"/>
<gene>
    <name evidence="2" type="ORF">EDD74_12215</name>
    <name evidence="1" type="ORF">FAEUMB_31380</name>
</gene>
<keyword evidence="4" id="KW-1185">Reference proteome</keyword>
<dbReference type="Proteomes" id="UP000294613">
    <property type="component" value="Unassembled WGS sequence"/>
</dbReference>
<protein>
    <submittedName>
        <fullName evidence="2">Minor capsid protein 2</fullName>
    </submittedName>
</protein>
<dbReference type="Pfam" id="PF06152">
    <property type="entry name" value="Phage_min_cap2"/>
    <property type="match status" value="1"/>
</dbReference>
<name>A0A4R3JHR3_9FIRM</name>
<evidence type="ECO:0000313" key="1">
    <source>
        <dbReference type="EMBL" id="GBU06597.1"/>
    </source>
</evidence>
<reference evidence="1 4" key="1">
    <citation type="journal article" date="2018" name="Int. J. Syst. Evol. Microbiol.">
        <title>Draft Genome Sequence of Faecalimonas umbilicata JCM 30896T, an Acetate-Producing Bacterium Isolated from Human Feces.</title>
        <authorList>
            <person name="Sakamoto M."/>
            <person name="Ikeyama N."/>
            <person name="Yuki M."/>
            <person name="Ohkuma M."/>
        </authorList>
    </citation>
    <scope>NUCLEOTIDE SEQUENCE [LARGE SCALE GENOMIC DNA]</scope>
    <source>
        <strain evidence="1 4">EGH7</strain>
    </source>
</reference>
<comment type="caution">
    <text evidence="2">The sequence shown here is derived from an EMBL/GenBank/DDBJ whole genome shotgun (WGS) entry which is preliminary data.</text>
</comment>
<organism evidence="2 3">
    <name type="scientific">Faecalimonas umbilicata</name>
    <dbReference type="NCBI Taxonomy" id="1912855"/>
    <lineage>
        <taxon>Bacteria</taxon>
        <taxon>Bacillati</taxon>
        <taxon>Bacillota</taxon>
        <taxon>Clostridia</taxon>
        <taxon>Lachnospirales</taxon>
        <taxon>Lachnospiraceae</taxon>
        <taxon>Faecalimonas</taxon>
    </lineage>
</organism>
<dbReference type="GO" id="GO:0005198">
    <property type="term" value="F:structural molecule activity"/>
    <property type="evidence" value="ECO:0007669"/>
    <property type="project" value="InterPro"/>
</dbReference>
<evidence type="ECO:0000313" key="2">
    <source>
        <dbReference type="EMBL" id="TCS65522.1"/>
    </source>
</evidence>
<sequence>MLTPEYLTAFSNGYLGMVDNLNEQIVRDIARRMVKAGKVTDTAKWQIKQAQESGKLLNDIVKEVGKFSGFSDKEILEMFKDAGITSIRNDGKPLLDAGVISEVNLSQRMQELLLANAKKTSGDVNNLTLTTAAKSQELYIQSLNEALLKVQSGAFSYQEALKQAIRSAAMMGSKVLYSSGSQMSLESAMRMALLTGINQTAAVLTEMYASDMGAEYYETTAHPGARLEHTVWQGQVFKIEGEGNGYRNFYEATGYGTVTGLCGANCRHSFFPFWPGISKPAYTQEMLNGYTEAKYKFNGDWLTEYECSQIMRRQERQIREIKRVLAAYDSAMKSATDAETENFLKEEFQKESVKLKNKEKKLKDFCSETGHRLDTSRTQVYAVKDQNGNIVNYGRSTSMKAVWANRKAKK</sequence>
<dbReference type="EMBL" id="BHEO01000008">
    <property type="protein sequence ID" value="GBU06597.1"/>
    <property type="molecule type" value="Genomic_DNA"/>
</dbReference>
<dbReference type="InterPro" id="IPR009319">
    <property type="entry name" value="Phage_A118_VSP1"/>
</dbReference>